<sequence length="128" mass="14586">MKVKERAYYRELIDAHHAALYLDDEELCNAILHAIVEMIQDDKGILDAEFVSVVYMIITRPNSLKQLLVDVFKRLGTGDTPILLLQDLFATSQKDSLVEETKYRKTVSFLQNLYKTVLENSPAGSAEH</sequence>
<gene>
    <name evidence="1" type="ORF">B5807_08363</name>
</gene>
<evidence type="ECO:0000313" key="2">
    <source>
        <dbReference type="Proteomes" id="UP000193240"/>
    </source>
</evidence>
<dbReference type="InParanoid" id="A0A1Y2LTC4"/>
<proteinExistence type="predicted"/>
<evidence type="ECO:0000313" key="1">
    <source>
        <dbReference type="EMBL" id="OSS46477.1"/>
    </source>
</evidence>
<organism evidence="1 2">
    <name type="scientific">Epicoccum nigrum</name>
    <name type="common">Soil fungus</name>
    <name type="synonym">Epicoccum purpurascens</name>
    <dbReference type="NCBI Taxonomy" id="105696"/>
    <lineage>
        <taxon>Eukaryota</taxon>
        <taxon>Fungi</taxon>
        <taxon>Dikarya</taxon>
        <taxon>Ascomycota</taxon>
        <taxon>Pezizomycotina</taxon>
        <taxon>Dothideomycetes</taxon>
        <taxon>Pleosporomycetidae</taxon>
        <taxon>Pleosporales</taxon>
        <taxon>Pleosporineae</taxon>
        <taxon>Didymellaceae</taxon>
        <taxon>Epicoccum</taxon>
    </lineage>
</organism>
<dbReference type="Proteomes" id="UP000193240">
    <property type="component" value="Unassembled WGS sequence"/>
</dbReference>
<name>A0A1Y2LTC4_EPING</name>
<keyword evidence="2" id="KW-1185">Reference proteome</keyword>
<accession>A0A1Y2LTC4</accession>
<protein>
    <submittedName>
        <fullName evidence="1">Uncharacterized protein</fullName>
    </submittedName>
</protein>
<dbReference type="EMBL" id="KZ107851">
    <property type="protein sequence ID" value="OSS46477.1"/>
    <property type="molecule type" value="Genomic_DNA"/>
</dbReference>
<dbReference type="AlphaFoldDB" id="A0A1Y2LTC4"/>
<reference evidence="1 2" key="1">
    <citation type="journal article" date="2017" name="Genome Announc.">
        <title>Genome sequence of the saprophytic ascomycete Epicoccum nigrum ICMP 19927 strain isolated from New Zealand.</title>
        <authorList>
            <person name="Fokin M."/>
            <person name="Fleetwood D."/>
            <person name="Weir B.S."/>
            <person name="Villas-Boas S.G."/>
        </authorList>
    </citation>
    <scope>NUCLEOTIDE SEQUENCE [LARGE SCALE GENOMIC DNA]</scope>
    <source>
        <strain evidence="1 2">ICMP 19927</strain>
    </source>
</reference>